<dbReference type="PROSITE" id="PS50933">
    <property type="entry name" value="CHRD"/>
    <property type="match status" value="2"/>
</dbReference>
<evidence type="ECO:0000313" key="3">
    <source>
        <dbReference type="EMBL" id="PWJ33662.1"/>
    </source>
</evidence>
<dbReference type="PANTHER" id="PTHR46526">
    <property type="entry name" value="CHORDIN"/>
    <property type="match status" value="1"/>
</dbReference>
<accession>A0A315YVV4</accession>
<dbReference type="GO" id="GO:0005615">
    <property type="term" value="C:extracellular space"/>
    <property type="evidence" value="ECO:0007669"/>
    <property type="project" value="TreeGrafter"/>
</dbReference>
<comment type="caution">
    <text evidence="3">The sequence shown here is derived from an EMBL/GenBank/DDBJ whole genome shotgun (WGS) entry which is preliminary data.</text>
</comment>
<evidence type="ECO:0000256" key="1">
    <source>
        <dbReference type="SAM" id="SignalP"/>
    </source>
</evidence>
<proteinExistence type="predicted"/>
<gene>
    <name evidence="3" type="ORF">BC781_1129</name>
</gene>
<name>A0A315YVV4_SEDFL</name>
<feature type="domain" description="CHRD" evidence="2">
    <location>
        <begin position="418"/>
        <end position="546"/>
    </location>
</feature>
<dbReference type="RefSeq" id="WP_109623139.1">
    <property type="nucleotide sequence ID" value="NZ_QGDO01000012.1"/>
</dbReference>
<evidence type="ECO:0000313" key="4">
    <source>
        <dbReference type="Proteomes" id="UP000245535"/>
    </source>
</evidence>
<dbReference type="InterPro" id="IPR010895">
    <property type="entry name" value="CHRD"/>
</dbReference>
<feature type="domain" description="CHRD" evidence="2">
    <location>
        <begin position="163"/>
        <end position="288"/>
    </location>
</feature>
<dbReference type="SMART" id="SM00754">
    <property type="entry name" value="CHRD"/>
    <property type="match status" value="4"/>
</dbReference>
<dbReference type="PROSITE" id="PS51257">
    <property type="entry name" value="PROKAR_LIPOPROTEIN"/>
    <property type="match status" value="1"/>
</dbReference>
<feature type="signal peptide" evidence="1">
    <location>
        <begin position="1"/>
        <end position="20"/>
    </location>
</feature>
<reference evidence="3 4" key="1">
    <citation type="submission" date="2018-03" db="EMBL/GenBank/DDBJ databases">
        <title>Genomic Encyclopedia of Archaeal and Bacterial Type Strains, Phase II (KMG-II): from individual species to whole genera.</title>
        <authorList>
            <person name="Goeker M."/>
        </authorList>
    </citation>
    <scope>NUCLEOTIDE SEQUENCE [LARGE SCALE GENOMIC DNA]</scope>
    <source>
        <strain evidence="3 4">DSM 28229</strain>
    </source>
</reference>
<keyword evidence="1" id="KW-0732">Signal</keyword>
<dbReference type="PANTHER" id="PTHR46526:SF1">
    <property type="entry name" value="CHORDIN"/>
    <property type="match status" value="1"/>
</dbReference>
<dbReference type="AlphaFoldDB" id="A0A315YVV4"/>
<feature type="chain" id="PRO_5016277828" evidence="1">
    <location>
        <begin position="21"/>
        <end position="555"/>
    </location>
</feature>
<protein>
    <submittedName>
        <fullName evidence="3">CHRD domain-containing protein</fullName>
    </submittedName>
</protein>
<dbReference type="InterPro" id="IPR052278">
    <property type="entry name" value="Chordin-like_regulators"/>
</dbReference>
<evidence type="ECO:0000259" key="2">
    <source>
        <dbReference type="PROSITE" id="PS50933"/>
    </source>
</evidence>
<dbReference type="Proteomes" id="UP000245535">
    <property type="component" value="Unassembled WGS sequence"/>
</dbReference>
<dbReference type="GO" id="GO:0036122">
    <property type="term" value="F:BMP binding"/>
    <property type="evidence" value="ECO:0007669"/>
    <property type="project" value="TreeGrafter"/>
</dbReference>
<organism evidence="3 4">
    <name type="scientific">Sediminitomix flava</name>
    <dbReference type="NCBI Taxonomy" id="379075"/>
    <lineage>
        <taxon>Bacteria</taxon>
        <taxon>Pseudomonadati</taxon>
        <taxon>Bacteroidota</taxon>
        <taxon>Cytophagia</taxon>
        <taxon>Cytophagales</taxon>
        <taxon>Flammeovirgaceae</taxon>
        <taxon>Sediminitomix</taxon>
    </lineage>
</organism>
<dbReference type="EMBL" id="QGDO01000012">
    <property type="protein sequence ID" value="PWJ33662.1"/>
    <property type="molecule type" value="Genomic_DNA"/>
</dbReference>
<keyword evidence="4" id="KW-1185">Reference proteome</keyword>
<sequence>MKRWILRLSVLLSFLYIASACDDDDRTDVGDGGGSTPPGIVQEWNIAVSPRFLIPGITNRTAIGQARLTLFDDNTLEYTLANAAVDNGDRLTTAQINIGDPTMNGDSIVVIVNDNSMQFNAQNDYMGSIQLTEVQADAVLGEAYLLIASENNPNGLLRGQLNETIIFASDIELTTDQVVPPVTGRTETGTASLRITNENNLYYLVNVPDLDRSDMITKVDIHEGMAGANGTVLVDLVGNFENGTLEGSVEVNDQDAIETIELGESYVLVSSQNESDGLLRGQIDESRILIPEIEREWEVALSPRLQVPSLADRPESGTASLILLSDNQLVYTLVVNDLTEGDELTVAHIHAGNPVENGDVFITLADGEDLVFGDSNSINQIVQLTQEQADALRNDDALYVNIHSTQQESGLLRGQVDEVIDLAADLDLSPANQVPPIEGRDETGTAIVRLTEDNELYFDMSVNDLAESDSLTMAHIHAGAAGATGDVIFDFLSGDNAFDENNSLTGVEELSDEVATQLKEDDTYINIHSVEQADGLLRDQIDENRAVRNDENIFE</sequence>
<dbReference type="Pfam" id="PF07452">
    <property type="entry name" value="CHRD"/>
    <property type="match status" value="4"/>
</dbReference>
<dbReference type="OrthoDB" id="571052at2"/>